<comment type="caution">
    <text evidence="1">The sequence shown here is derived from an EMBL/GenBank/DDBJ whole genome shotgun (WGS) entry which is preliminary data.</text>
</comment>
<gene>
    <name evidence="1" type="ORF">BpHYR1_051413</name>
</gene>
<proteinExistence type="predicted"/>
<evidence type="ECO:0000313" key="2">
    <source>
        <dbReference type="Proteomes" id="UP000276133"/>
    </source>
</evidence>
<accession>A0A3M7S213</accession>
<organism evidence="1 2">
    <name type="scientific">Brachionus plicatilis</name>
    <name type="common">Marine rotifer</name>
    <name type="synonym">Brachionus muelleri</name>
    <dbReference type="NCBI Taxonomy" id="10195"/>
    <lineage>
        <taxon>Eukaryota</taxon>
        <taxon>Metazoa</taxon>
        <taxon>Spiralia</taxon>
        <taxon>Gnathifera</taxon>
        <taxon>Rotifera</taxon>
        <taxon>Eurotatoria</taxon>
        <taxon>Monogononta</taxon>
        <taxon>Pseudotrocha</taxon>
        <taxon>Ploima</taxon>
        <taxon>Brachionidae</taxon>
        <taxon>Brachionus</taxon>
    </lineage>
</organism>
<dbReference type="Proteomes" id="UP000276133">
    <property type="component" value="Unassembled WGS sequence"/>
</dbReference>
<evidence type="ECO:0000313" key="1">
    <source>
        <dbReference type="EMBL" id="RNA29851.1"/>
    </source>
</evidence>
<protein>
    <submittedName>
        <fullName evidence="1">Uncharacterized protein</fullName>
    </submittedName>
</protein>
<dbReference type="EMBL" id="REGN01002158">
    <property type="protein sequence ID" value="RNA29851.1"/>
    <property type="molecule type" value="Genomic_DNA"/>
</dbReference>
<dbReference type="AlphaFoldDB" id="A0A3M7S213"/>
<name>A0A3M7S213_BRAPC</name>
<sequence>MKKKKEKNGKDERESKNSMLYGQKLRHALNVFDGRLECFGSGQLIFGKLRNGQHFSQLFKSLVQFKHSSLFAHSGFGSLHPIQNALSFPLCIRLCTHTLIHLTAHLLAGLPQIIATNYQPLGIVQVFNQVIVVSLCETTRKRS</sequence>
<keyword evidence="2" id="KW-1185">Reference proteome</keyword>
<reference evidence="1 2" key="1">
    <citation type="journal article" date="2018" name="Sci. Rep.">
        <title>Genomic signatures of local adaptation to the degree of environmental predictability in rotifers.</title>
        <authorList>
            <person name="Franch-Gras L."/>
            <person name="Hahn C."/>
            <person name="Garcia-Roger E.M."/>
            <person name="Carmona M.J."/>
            <person name="Serra M."/>
            <person name="Gomez A."/>
        </authorList>
    </citation>
    <scope>NUCLEOTIDE SEQUENCE [LARGE SCALE GENOMIC DNA]</scope>
    <source>
        <strain evidence="1">HYR1</strain>
    </source>
</reference>